<feature type="region of interest" description="Disordered" evidence="1">
    <location>
        <begin position="25"/>
        <end position="50"/>
    </location>
</feature>
<dbReference type="EMBL" id="SPHZ02000006">
    <property type="protein sequence ID" value="KAF0910283.1"/>
    <property type="molecule type" value="Genomic_DNA"/>
</dbReference>
<comment type="caution">
    <text evidence="3">The sequence shown here is derived from an EMBL/GenBank/DDBJ whole genome shotgun (WGS) entry which is preliminary data.</text>
</comment>
<organism evidence="3 4">
    <name type="scientific">Oryza meyeriana var. granulata</name>
    <dbReference type="NCBI Taxonomy" id="110450"/>
    <lineage>
        <taxon>Eukaryota</taxon>
        <taxon>Viridiplantae</taxon>
        <taxon>Streptophyta</taxon>
        <taxon>Embryophyta</taxon>
        <taxon>Tracheophyta</taxon>
        <taxon>Spermatophyta</taxon>
        <taxon>Magnoliopsida</taxon>
        <taxon>Liliopsida</taxon>
        <taxon>Poales</taxon>
        <taxon>Poaceae</taxon>
        <taxon>BOP clade</taxon>
        <taxon>Oryzoideae</taxon>
        <taxon>Oryzeae</taxon>
        <taxon>Oryzinae</taxon>
        <taxon>Oryza</taxon>
        <taxon>Oryza meyeriana</taxon>
    </lineage>
</organism>
<evidence type="ECO:0000313" key="4">
    <source>
        <dbReference type="Proteomes" id="UP000479710"/>
    </source>
</evidence>
<evidence type="ECO:0000313" key="3">
    <source>
        <dbReference type="EMBL" id="KAF0910283.1"/>
    </source>
</evidence>
<gene>
    <name evidence="3" type="ORF">E2562_001469</name>
</gene>
<protein>
    <submittedName>
        <fullName evidence="3">Uncharacterized protein</fullName>
    </submittedName>
</protein>
<keyword evidence="4" id="KW-1185">Reference proteome</keyword>
<sequence length="132" mass="13281">MVRCTHASLCFFALTSSLLVQSSDAARPSQGEMQRQPPASPAGSSPTAELAVDPESIAAGAARDVEAAATAAVAVGDRGGYGGPRPPTSVAQVLRYSARRLLLGEDAATDGAAGASCHSNNVHITCSPPSPH</sequence>
<reference evidence="3 4" key="1">
    <citation type="submission" date="2019-11" db="EMBL/GenBank/DDBJ databases">
        <title>Whole genome sequence of Oryza granulata.</title>
        <authorList>
            <person name="Li W."/>
        </authorList>
    </citation>
    <scope>NUCLEOTIDE SEQUENCE [LARGE SCALE GENOMIC DNA]</scope>
    <source>
        <strain evidence="4">cv. Menghai</strain>
        <tissue evidence="3">Leaf</tissue>
    </source>
</reference>
<evidence type="ECO:0000256" key="1">
    <source>
        <dbReference type="SAM" id="MobiDB-lite"/>
    </source>
</evidence>
<dbReference type="OrthoDB" id="10577299at2759"/>
<evidence type="ECO:0000256" key="2">
    <source>
        <dbReference type="SAM" id="SignalP"/>
    </source>
</evidence>
<feature type="chain" id="PRO_5026325186" evidence="2">
    <location>
        <begin position="26"/>
        <end position="132"/>
    </location>
</feature>
<feature type="signal peptide" evidence="2">
    <location>
        <begin position="1"/>
        <end position="25"/>
    </location>
</feature>
<dbReference type="Proteomes" id="UP000479710">
    <property type="component" value="Unassembled WGS sequence"/>
</dbReference>
<accession>A0A6G1DEY4</accession>
<keyword evidence="2" id="KW-0732">Signal</keyword>
<dbReference type="AlphaFoldDB" id="A0A6G1DEY4"/>
<name>A0A6G1DEY4_9ORYZ</name>
<proteinExistence type="predicted"/>